<name>Q1GQA2_SPHAL</name>
<dbReference type="STRING" id="317655.Sala_2463"/>
<dbReference type="HOGENOM" id="CLU_1748455_0_0_5"/>
<proteinExistence type="predicted"/>
<protein>
    <submittedName>
        <fullName evidence="2">Uncharacterized protein</fullName>
    </submittedName>
</protein>
<dbReference type="eggNOG" id="ENOG502ZXTK">
    <property type="taxonomic scope" value="Bacteria"/>
</dbReference>
<organism evidence="2 3">
    <name type="scientific">Sphingopyxis alaskensis (strain DSM 13593 / LMG 18877 / RB2256)</name>
    <name type="common">Sphingomonas alaskensis</name>
    <dbReference type="NCBI Taxonomy" id="317655"/>
    <lineage>
        <taxon>Bacteria</taxon>
        <taxon>Pseudomonadati</taxon>
        <taxon>Pseudomonadota</taxon>
        <taxon>Alphaproteobacteria</taxon>
        <taxon>Sphingomonadales</taxon>
        <taxon>Sphingomonadaceae</taxon>
        <taxon>Sphingopyxis</taxon>
    </lineage>
</organism>
<feature type="compositionally biased region" description="Basic and acidic residues" evidence="1">
    <location>
        <begin position="135"/>
        <end position="149"/>
    </location>
</feature>
<dbReference type="Proteomes" id="UP000006578">
    <property type="component" value="Chromosome"/>
</dbReference>
<evidence type="ECO:0000313" key="2">
    <source>
        <dbReference type="EMBL" id="ABF54170.1"/>
    </source>
</evidence>
<evidence type="ECO:0000313" key="3">
    <source>
        <dbReference type="Proteomes" id="UP000006578"/>
    </source>
</evidence>
<accession>Q1GQA2</accession>
<dbReference type="KEGG" id="sal:Sala_2463"/>
<keyword evidence="3" id="KW-1185">Reference proteome</keyword>
<sequence length="149" mass="16527">MWASRISIRTFGAAYRAQRRRSDLVSIQSKDFEWRHIMRKISPVLTVLGLLALTQMPVLADESKGPPKKPAATAPAQKPGDEHRHGMDHGGQQMHDKMMKDHREGMEKMQDQSGGGCGGNDKPMPAMGGMGTSKPADKPKDMPMKHEHM</sequence>
<gene>
    <name evidence="2" type="ordered locus">Sala_2463</name>
</gene>
<feature type="compositionally biased region" description="Basic and acidic residues" evidence="1">
    <location>
        <begin position="79"/>
        <end position="110"/>
    </location>
</feature>
<evidence type="ECO:0000256" key="1">
    <source>
        <dbReference type="SAM" id="MobiDB-lite"/>
    </source>
</evidence>
<feature type="region of interest" description="Disordered" evidence="1">
    <location>
        <begin position="60"/>
        <end position="149"/>
    </location>
</feature>
<dbReference type="EMBL" id="CP000356">
    <property type="protein sequence ID" value="ABF54170.1"/>
    <property type="molecule type" value="Genomic_DNA"/>
</dbReference>
<dbReference type="AlphaFoldDB" id="Q1GQA2"/>
<reference evidence="2 3" key="1">
    <citation type="journal article" date="2009" name="Proc. Natl. Acad. Sci. U.S.A.">
        <title>The genomic basis of trophic strategy in marine bacteria.</title>
        <authorList>
            <person name="Lauro F.M."/>
            <person name="McDougald D."/>
            <person name="Thomas T."/>
            <person name="Williams T.J."/>
            <person name="Egan S."/>
            <person name="Rice S."/>
            <person name="DeMaere M.Z."/>
            <person name="Ting L."/>
            <person name="Ertan H."/>
            <person name="Johnson J."/>
            <person name="Ferriera S."/>
            <person name="Lapidus A."/>
            <person name="Anderson I."/>
            <person name="Kyrpides N."/>
            <person name="Munk A.C."/>
            <person name="Detter C."/>
            <person name="Han C.S."/>
            <person name="Brown M.V."/>
            <person name="Robb F.T."/>
            <person name="Kjelleberg S."/>
            <person name="Cavicchioli R."/>
        </authorList>
    </citation>
    <scope>NUCLEOTIDE SEQUENCE [LARGE SCALE GENOMIC DNA]</scope>
    <source>
        <strain evidence="3">DSM 13593 / LMG 18877 / RB2256</strain>
    </source>
</reference>